<proteinExistence type="predicted"/>
<comment type="caution">
    <text evidence="1">The sequence shown here is derived from an EMBL/GenBank/DDBJ whole genome shotgun (WGS) entry which is preliminary data.</text>
</comment>
<organism evidence="1">
    <name type="scientific">human gut metagenome</name>
    <dbReference type="NCBI Taxonomy" id="408170"/>
    <lineage>
        <taxon>unclassified sequences</taxon>
        <taxon>metagenomes</taxon>
        <taxon>organismal metagenomes</taxon>
    </lineage>
</organism>
<reference evidence="1" key="1">
    <citation type="journal article" date="2013" name="Environ. Microbiol.">
        <title>Microbiota from the distal guts of lean and obese adolescents exhibit partial functional redundancy besides clear differences in community structure.</title>
        <authorList>
            <person name="Ferrer M."/>
            <person name="Ruiz A."/>
            <person name="Lanza F."/>
            <person name="Haange S.B."/>
            <person name="Oberbach A."/>
            <person name="Till H."/>
            <person name="Bargiela R."/>
            <person name="Campoy C."/>
            <person name="Segura M.T."/>
            <person name="Richter M."/>
            <person name="von Bergen M."/>
            <person name="Seifert J."/>
            <person name="Suarez A."/>
        </authorList>
    </citation>
    <scope>NUCLEOTIDE SEQUENCE</scope>
</reference>
<evidence type="ECO:0000313" key="1">
    <source>
        <dbReference type="EMBL" id="EKC50123.1"/>
    </source>
</evidence>
<gene>
    <name evidence="1" type="ORF">OBE_14289</name>
</gene>
<sequence>MEELFEGKKISGPKARLCGRDDLRQAGIAPFSNHEALKWKDLEQEELINTQEAKFNRYCEIVDIFMKILGEEAFKKGIMLDDWLKE</sequence>
<name>K1RXW3_9ZZZZ</name>
<dbReference type="EMBL" id="AJWZ01009853">
    <property type="protein sequence ID" value="EKC50123.1"/>
    <property type="molecule type" value="Genomic_DNA"/>
</dbReference>
<accession>K1RXW3</accession>
<protein>
    <submittedName>
        <fullName evidence="1">Uncharacterized protein</fullName>
    </submittedName>
</protein>
<dbReference type="AlphaFoldDB" id="K1RXW3"/>